<evidence type="ECO:0008006" key="4">
    <source>
        <dbReference type="Google" id="ProtNLM"/>
    </source>
</evidence>
<dbReference type="RefSeq" id="WP_110572003.1">
    <property type="nucleotide sequence ID" value="NZ_PIPV01000001.1"/>
</dbReference>
<keyword evidence="1" id="KW-0732">Signal</keyword>
<dbReference type="PROSITE" id="PS51257">
    <property type="entry name" value="PROKAR_LIPOPROTEIN"/>
    <property type="match status" value="1"/>
</dbReference>
<dbReference type="Pfam" id="PF17963">
    <property type="entry name" value="Big_9"/>
    <property type="match status" value="1"/>
</dbReference>
<sequence length="162" mass="17230">MKTLYTLSLAAAAVLLASCGGDSDDNLPPAARDANYTVEADTTLMEQLNGFDGNDDELTYSVASDVDVGELTVSQDGSFSYTPPLEYTGAAMFSYSVTDGEFSDTGNVTITVEAQTVSTANYVRDAFTQDPRDEPLSVNGREFTDDVADTAEFADLVSEGQQ</sequence>
<gene>
    <name evidence="2" type="ORF">CWE25_00210</name>
</gene>
<organism evidence="2 3">
    <name type="scientific">Idiomarina fontislapidosi</name>
    <dbReference type="NCBI Taxonomy" id="263723"/>
    <lineage>
        <taxon>Bacteria</taxon>
        <taxon>Pseudomonadati</taxon>
        <taxon>Pseudomonadota</taxon>
        <taxon>Gammaproteobacteria</taxon>
        <taxon>Alteromonadales</taxon>
        <taxon>Idiomarinaceae</taxon>
        <taxon>Idiomarina</taxon>
    </lineage>
</organism>
<evidence type="ECO:0000313" key="3">
    <source>
        <dbReference type="Proteomes" id="UP000287330"/>
    </source>
</evidence>
<dbReference type="Gene3D" id="2.60.40.3440">
    <property type="match status" value="1"/>
</dbReference>
<accession>A0A432YAP9</accession>
<dbReference type="EMBL" id="PIPV01000001">
    <property type="protein sequence ID" value="RUO58060.1"/>
    <property type="molecule type" value="Genomic_DNA"/>
</dbReference>
<dbReference type="OrthoDB" id="5769598at2"/>
<name>A0A432YAP9_9GAMM</name>
<proteinExistence type="predicted"/>
<comment type="caution">
    <text evidence="2">The sequence shown here is derived from an EMBL/GenBank/DDBJ whole genome shotgun (WGS) entry which is preliminary data.</text>
</comment>
<feature type="chain" id="PRO_5019126857" description="Cadherin-like domain-containing protein" evidence="1">
    <location>
        <begin position="24"/>
        <end position="162"/>
    </location>
</feature>
<keyword evidence="3" id="KW-1185">Reference proteome</keyword>
<reference evidence="3" key="1">
    <citation type="journal article" date="2018" name="Front. Microbiol.">
        <title>Genome-Based Analysis Reveals the Taxonomy and Diversity of the Family Idiomarinaceae.</title>
        <authorList>
            <person name="Liu Y."/>
            <person name="Lai Q."/>
            <person name="Shao Z."/>
        </authorList>
    </citation>
    <scope>NUCLEOTIDE SEQUENCE [LARGE SCALE GENOMIC DNA]</scope>
    <source>
        <strain evidence="3">F23</strain>
    </source>
</reference>
<evidence type="ECO:0000256" key="1">
    <source>
        <dbReference type="SAM" id="SignalP"/>
    </source>
</evidence>
<dbReference type="Proteomes" id="UP000287330">
    <property type="component" value="Unassembled WGS sequence"/>
</dbReference>
<dbReference type="AlphaFoldDB" id="A0A432YAP9"/>
<evidence type="ECO:0000313" key="2">
    <source>
        <dbReference type="EMBL" id="RUO58060.1"/>
    </source>
</evidence>
<feature type="signal peptide" evidence="1">
    <location>
        <begin position="1"/>
        <end position="23"/>
    </location>
</feature>
<protein>
    <recommendedName>
        <fullName evidence="4">Cadherin-like domain-containing protein</fullName>
    </recommendedName>
</protein>